<reference evidence="2 3" key="1">
    <citation type="journal article" date="2015" name="Genome Announc.">
        <title>Expanding the biotechnology potential of lactobacilli through comparative genomics of 213 strains and associated genera.</title>
        <authorList>
            <person name="Sun Z."/>
            <person name="Harris H.M."/>
            <person name="McCann A."/>
            <person name="Guo C."/>
            <person name="Argimon S."/>
            <person name="Zhang W."/>
            <person name="Yang X."/>
            <person name="Jeffery I.B."/>
            <person name="Cooney J.C."/>
            <person name="Kagawa T.F."/>
            <person name="Liu W."/>
            <person name="Song Y."/>
            <person name="Salvetti E."/>
            <person name="Wrobel A."/>
            <person name="Rasinkangas P."/>
            <person name="Parkhill J."/>
            <person name="Rea M.C."/>
            <person name="O'Sullivan O."/>
            <person name="Ritari J."/>
            <person name="Douillard F.P."/>
            <person name="Paul Ross R."/>
            <person name="Yang R."/>
            <person name="Briner A.E."/>
            <person name="Felis G.E."/>
            <person name="de Vos W.M."/>
            <person name="Barrangou R."/>
            <person name="Klaenhammer T.R."/>
            <person name="Caufield P.W."/>
            <person name="Cui Y."/>
            <person name="Zhang H."/>
            <person name="O'Toole P.W."/>
        </authorList>
    </citation>
    <scope>NUCLEOTIDE SEQUENCE [LARGE SCALE GENOMIC DNA]</scope>
    <source>
        <strain evidence="2 3">DSM 23365</strain>
    </source>
</reference>
<dbReference type="PATRIC" id="fig|1423804.4.peg.307"/>
<keyword evidence="1" id="KW-0812">Transmembrane</keyword>
<feature type="transmembrane region" description="Helical" evidence="1">
    <location>
        <begin position="34"/>
        <end position="51"/>
    </location>
</feature>
<evidence type="ECO:0000313" key="2">
    <source>
        <dbReference type="EMBL" id="KRN25512.1"/>
    </source>
</evidence>
<dbReference type="AlphaFoldDB" id="A0A0R2FAW8"/>
<proteinExistence type="predicted"/>
<organism evidence="2 3">
    <name type="scientific">Secundilactobacillus similis DSM 23365 = JCM 2765</name>
    <dbReference type="NCBI Taxonomy" id="1423804"/>
    <lineage>
        <taxon>Bacteria</taxon>
        <taxon>Bacillati</taxon>
        <taxon>Bacillota</taxon>
        <taxon>Bacilli</taxon>
        <taxon>Lactobacillales</taxon>
        <taxon>Lactobacillaceae</taxon>
        <taxon>Secundilactobacillus</taxon>
    </lineage>
</organism>
<evidence type="ECO:0000313" key="3">
    <source>
        <dbReference type="Proteomes" id="UP000051442"/>
    </source>
</evidence>
<keyword evidence="3" id="KW-1185">Reference proteome</keyword>
<dbReference type="Proteomes" id="UP000051442">
    <property type="component" value="Unassembled WGS sequence"/>
</dbReference>
<protein>
    <submittedName>
        <fullName evidence="2">Uncharacterized protein</fullName>
    </submittedName>
</protein>
<comment type="caution">
    <text evidence="2">The sequence shown here is derived from an EMBL/GenBank/DDBJ whole genome shotgun (WGS) entry which is preliminary data.</text>
</comment>
<evidence type="ECO:0000256" key="1">
    <source>
        <dbReference type="SAM" id="Phobius"/>
    </source>
</evidence>
<keyword evidence="1" id="KW-0472">Membrane</keyword>
<gene>
    <name evidence="2" type="ORF">FD14_GL000281</name>
</gene>
<dbReference type="STRING" id="1423804.FD14_GL000281"/>
<accession>A0A0R2FAW8</accession>
<sequence length="117" mass="13386">MPFSGNVNGKTRDVKRIKRRANTRVRLAKLKMRLKRWSIPIAILVIASIIWPDVRLITVAGVEAVVLLGGSFWLFVKILFWFSKKDQRPGGGMDSTDYDNGYEDGYFESHHDDGNLF</sequence>
<name>A0A0R2FAW8_9LACO</name>
<feature type="transmembrane region" description="Helical" evidence="1">
    <location>
        <begin position="57"/>
        <end position="80"/>
    </location>
</feature>
<keyword evidence="1" id="KW-1133">Transmembrane helix</keyword>
<dbReference type="EMBL" id="AYZM01000067">
    <property type="protein sequence ID" value="KRN25512.1"/>
    <property type="molecule type" value="Genomic_DNA"/>
</dbReference>